<dbReference type="eggNOG" id="KOG1208">
    <property type="taxonomic scope" value="Eukaryota"/>
</dbReference>
<dbReference type="SUPFAM" id="SSF51735">
    <property type="entry name" value="NAD(P)-binding Rossmann-fold domains"/>
    <property type="match status" value="1"/>
</dbReference>
<dbReference type="AlphaFoldDB" id="K0SUB6"/>
<dbReference type="PANTHER" id="PTHR24320:SF148">
    <property type="entry name" value="NAD(P)-BINDING ROSSMANN-FOLD SUPERFAMILY PROTEIN"/>
    <property type="match status" value="1"/>
</dbReference>
<evidence type="ECO:0000256" key="4">
    <source>
        <dbReference type="SAM" id="Phobius"/>
    </source>
</evidence>
<name>K0SUB6_THAOC</name>
<protein>
    <submittedName>
        <fullName evidence="5">Uncharacterized protein</fullName>
    </submittedName>
</protein>
<proteinExistence type="inferred from homology"/>
<gene>
    <name evidence="5" type="ORF">THAOC_10264</name>
</gene>
<evidence type="ECO:0000256" key="2">
    <source>
        <dbReference type="ARBA" id="ARBA00023002"/>
    </source>
</evidence>
<dbReference type="Pfam" id="PF00106">
    <property type="entry name" value="adh_short"/>
    <property type="match status" value="1"/>
</dbReference>
<keyword evidence="4" id="KW-1133">Transmembrane helix</keyword>
<dbReference type="PRINTS" id="PR00081">
    <property type="entry name" value="GDHRDH"/>
</dbReference>
<dbReference type="EMBL" id="AGNL01011182">
    <property type="protein sequence ID" value="EJK68544.1"/>
    <property type="molecule type" value="Genomic_DNA"/>
</dbReference>
<evidence type="ECO:0000256" key="1">
    <source>
        <dbReference type="ARBA" id="ARBA00006484"/>
    </source>
</evidence>
<feature type="transmembrane region" description="Helical" evidence="4">
    <location>
        <begin position="398"/>
        <end position="420"/>
    </location>
</feature>
<keyword evidence="6" id="KW-1185">Reference proteome</keyword>
<accession>K0SUB6</accession>
<keyword evidence="4" id="KW-0812">Transmembrane</keyword>
<evidence type="ECO:0000313" key="6">
    <source>
        <dbReference type="Proteomes" id="UP000266841"/>
    </source>
</evidence>
<dbReference type="PRINTS" id="PR00080">
    <property type="entry name" value="SDRFAMILY"/>
</dbReference>
<dbReference type="InterPro" id="IPR036291">
    <property type="entry name" value="NAD(P)-bd_dom_sf"/>
</dbReference>
<dbReference type="Proteomes" id="UP000266841">
    <property type="component" value="Unassembled WGS sequence"/>
</dbReference>
<dbReference type="InterPro" id="IPR002347">
    <property type="entry name" value="SDR_fam"/>
</dbReference>
<dbReference type="OrthoDB" id="191139at2759"/>
<reference evidence="5 6" key="1">
    <citation type="journal article" date="2012" name="Genome Biol.">
        <title>Genome and low-iron response of an oceanic diatom adapted to chronic iron limitation.</title>
        <authorList>
            <person name="Lommer M."/>
            <person name="Specht M."/>
            <person name="Roy A.S."/>
            <person name="Kraemer L."/>
            <person name="Andreson R."/>
            <person name="Gutowska M.A."/>
            <person name="Wolf J."/>
            <person name="Bergner S.V."/>
            <person name="Schilhabel M.B."/>
            <person name="Klostermeier U.C."/>
            <person name="Beiko R.G."/>
            <person name="Rosenstiel P."/>
            <person name="Hippler M."/>
            <person name="Laroche J."/>
        </authorList>
    </citation>
    <scope>NUCLEOTIDE SEQUENCE [LARGE SCALE GENOMIC DNA]</scope>
    <source>
        <strain evidence="5 6">CCMP1005</strain>
    </source>
</reference>
<dbReference type="GO" id="GO:0016491">
    <property type="term" value="F:oxidoreductase activity"/>
    <property type="evidence" value="ECO:0007669"/>
    <property type="project" value="UniProtKB-KW"/>
</dbReference>
<keyword evidence="2" id="KW-0560">Oxidoreductase</keyword>
<keyword evidence="4" id="KW-0472">Membrane</keyword>
<dbReference type="Gene3D" id="3.40.50.720">
    <property type="entry name" value="NAD(P)-binding Rossmann-like Domain"/>
    <property type="match status" value="1"/>
</dbReference>
<dbReference type="PANTHER" id="PTHR24320">
    <property type="entry name" value="RETINOL DEHYDROGENASE"/>
    <property type="match status" value="1"/>
</dbReference>
<feature type="non-terminal residue" evidence="5">
    <location>
        <position position="1"/>
    </location>
</feature>
<comment type="caution">
    <text evidence="5">The sequence shown here is derived from an EMBL/GenBank/DDBJ whole genome shotgun (WGS) entry which is preliminary data.</text>
</comment>
<evidence type="ECO:0000313" key="5">
    <source>
        <dbReference type="EMBL" id="EJK68544.1"/>
    </source>
</evidence>
<sequence length="480" mass="51883">QGVGAMSLSMASSSASRGSAVRTFLITGATDGIGLHTSTRLAEDGHALLIHGRKTEEETGTLVRNLEARGASRVAYLQADLSDLNQVHDLADKAIGQLRSWHEDDTSSSDASPALDVLINNAGVFDPDKARSAQGYDNTLAVNVLAPFVLTRKLLPCLARGDGARIVTTSSISQSWALDVSYYDKKPPDYSASAHSSYSHSKLGDLLFTARLAELLSPHEIQCLTMDPGTVNTKMLLAGWGACGINVHQANNTYKLATEEGYAFGRVPSGSYHFGGGGSRDANDGSKLDLFWEKLVSCTGTVSQCSPPIQQQQQQVKCHRRSIGGDLGREKITFSSEPKPWMYVATLAHGHLTSSLLCGQPASVECGGLPCYSIVTRCHVAFKGNGTHLRPSADFPTMLPLIMLLWCWTGYLIGFVTFVATHPSARAVSPAEEALDDTTYLDPALFEKALIHAKEMAVTNDPQYKQHRKVRRQFISIDTL</sequence>
<evidence type="ECO:0000256" key="3">
    <source>
        <dbReference type="RuleBase" id="RU000363"/>
    </source>
</evidence>
<organism evidence="5 6">
    <name type="scientific">Thalassiosira oceanica</name>
    <name type="common">Marine diatom</name>
    <dbReference type="NCBI Taxonomy" id="159749"/>
    <lineage>
        <taxon>Eukaryota</taxon>
        <taxon>Sar</taxon>
        <taxon>Stramenopiles</taxon>
        <taxon>Ochrophyta</taxon>
        <taxon>Bacillariophyta</taxon>
        <taxon>Coscinodiscophyceae</taxon>
        <taxon>Thalassiosirophycidae</taxon>
        <taxon>Thalassiosirales</taxon>
        <taxon>Thalassiosiraceae</taxon>
        <taxon>Thalassiosira</taxon>
    </lineage>
</organism>
<comment type="similarity">
    <text evidence="1 3">Belongs to the short-chain dehydrogenases/reductases (SDR) family.</text>
</comment>